<evidence type="ECO:0000313" key="2">
    <source>
        <dbReference type="EMBL" id="KAK3248963.1"/>
    </source>
</evidence>
<feature type="region of interest" description="Disordered" evidence="1">
    <location>
        <begin position="67"/>
        <end position="92"/>
    </location>
</feature>
<evidence type="ECO:0000256" key="1">
    <source>
        <dbReference type="SAM" id="MobiDB-lite"/>
    </source>
</evidence>
<sequence length="111" mass="12359">GMTRNGGDLKGVLEASPAMAATRKAKTGEALFEIVNMKEQWKYMLQHMIQLEKDLWESVVRSVELHKTGQASGSRSDLFEDEDGTTGGTVSRVNSLSTMFRETFSDITAKW</sequence>
<gene>
    <name evidence="2" type="ORF">CYMTET_41594</name>
</gene>
<organism evidence="2 3">
    <name type="scientific">Cymbomonas tetramitiformis</name>
    <dbReference type="NCBI Taxonomy" id="36881"/>
    <lineage>
        <taxon>Eukaryota</taxon>
        <taxon>Viridiplantae</taxon>
        <taxon>Chlorophyta</taxon>
        <taxon>Pyramimonadophyceae</taxon>
        <taxon>Pyramimonadales</taxon>
        <taxon>Pyramimonadaceae</taxon>
        <taxon>Cymbomonas</taxon>
    </lineage>
</organism>
<name>A0AAE0F236_9CHLO</name>
<dbReference type="AlphaFoldDB" id="A0AAE0F236"/>
<evidence type="ECO:0000313" key="3">
    <source>
        <dbReference type="Proteomes" id="UP001190700"/>
    </source>
</evidence>
<feature type="non-terminal residue" evidence="2">
    <location>
        <position position="1"/>
    </location>
</feature>
<proteinExistence type="predicted"/>
<reference evidence="2 3" key="1">
    <citation type="journal article" date="2015" name="Genome Biol. Evol.">
        <title>Comparative Genomics of a Bacterivorous Green Alga Reveals Evolutionary Causalities and Consequences of Phago-Mixotrophic Mode of Nutrition.</title>
        <authorList>
            <person name="Burns J.A."/>
            <person name="Paasch A."/>
            <person name="Narechania A."/>
            <person name="Kim E."/>
        </authorList>
    </citation>
    <scope>NUCLEOTIDE SEQUENCE [LARGE SCALE GENOMIC DNA]</scope>
    <source>
        <strain evidence="2 3">PLY_AMNH</strain>
    </source>
</reference>
<keyword evidence="3" id="KW-1185">Reference proteome</keyword>
<protein>
    <submittedName>
        <fullName evidence="2">Uncharacterized protein</fullName>
    </submittedName>
</protein>
<dbReference type="EMBL" id="LGRX02027667">
    <property type="protein sequence ID" value="KAK3248963.1"/>
    <property type="molecule type" value="Genomic_DNA"/>
</dbReference>
<accession>A0AAE0F236</accession>
<dbReference type="Proteomes" id="UP001190700">
    <property type="component" value="Unassembled WGS sequence"/>
</dbReference>
<comment type="caution">
    <text evidence="2">The sequence shown here is derived from an EMBL/GenBank/DDBJ whole genome shotgun (WGS) entry which is preliminary data.</text>
</comment>